<sequence length="200" mass="22938">MDVEDTLDAGSEMIGNLEPYEGMVFDSEAVARAHYDEYAGRAGFSTRIISSRKSERDGSIISRGIACRNFLNNQKSDNISNEVLEKRQDGCAAMLLVKKESGERWVVRKFVRDHNHPLVVSLPKRRPTFDEKDKKIQELTAELRVKKRLSAAYREQLLILMKDVESHNDHLTSKVQIIRDNLKEVEARKQELPDNKEPSL</sequence>
<evidence type="ECO:0000313" key="3">
    <source>
        <dbReference type="EMBL" id="KAL3634359.1"/>
    </source>
</evidence>
<accession>A0ABD3CZ29</accession>
<evidence type="ECO:0000256" key="1">
    <source>
        <dbReference type="SAM" id="Coils"/>
    </source>
</evidence>
<dbReference type="AlphaFoldDB" id="A0ABD3CZ29"/>
<evidence type="ECO:0000313" key="4">
    <source>
        <dbReference type="Proteomes" id="UP001632038"/>
    </source>
</evidence>
<dbReference type="PANTHER" id="PTHR46328">
    <property type="entry name" value="FAR-RED IMPAIRED RESPONSIVE (FAR1) FAMILY PROTEIN-RELATED"/>
    <property type="match status" value="1"/>
</dbReference>
<protein>
    <recommendedName>
        <fullName evidence="2">FAR1 domain-containing protein</fullName>
    </recommendedName>
</protein>
<dbReference type="Proteomes" id="UP001632038">
    <property type="component" value="Unassembled WGS sequence"/>
</dbReference>
<proteinExistence type="predicted"/>
<dbReference type="Pfam" id="PF03101">
    <property type="entry name" value="FAR1"/>
    <property type="match status" value="1"/>
</dbReference>
<feature type="coiled-coil region" evidence="1">
    <location>
        <begin position="136"/>
        <end position="188"/>
    </location>
</feature>
<dbReference type="PANTHER" id="PTHR46328:SF8">
    <property type="entry name" value="PROTEIN FAR1-RELATED SEQUENCE 2-LIKE"/>
    <property type="match status" value="1"/>
</dbReference>
<name>A0ABD3CZ29_9LAMI</name>
<dbReference type="EMBL" id="JAVIJP010000028">
    <property type="protein sequence ID" value="KAL3634359.1"/>
    <property type="molecule type" value="Genomic_DNA"/>
</dbReference>
<feature type="domain" description="FAR1" evidence="2">
    <location>
        <begin position="34"/>
        <end position="119"/>
    </location>
</feature>
<keyword evidence="4" id="KW-1185">Reference proteome</keyword>
<gene>
    <name evidence="3" type="ORF">CASFOL_021413</name>
</gene>
<reference evidence="4" key="1">
    <citation type="journal article" date="2024" name="IScience">
        <title>Strigolactones Initiate the Formation of Haustorium-like Structures in Castilleja.</title>
        <authorList>
            <person name="Buerger M."/>
            <person name="Peterson D."/>
            <person name="Chory J."/>
        </authorList>
    </citation>
    <scope>NUCLEOTIDE SEQUENCE [LARGE SCALE GENOMIC DNA]</scope>
</reference>
<keyword evidence="1" id="KW-0175">Coiled coil</keyword>
<organism evidence="3 4">
    <name type="scientific">Castilleja foliolosa</name>
    <dbReference type="NCBI Taxonomy" id="1961234"/>
    <lineage>
        <taxon>Eukaryota</taxon>
        <taxon>Viridiplantae</taxon>
        <taxon>Streptophyta</taxon>
        <taxon>Embryophyta</taxon>
        <taxon>Tracheophyta</taxon>
        <taxon>Spermatophyta</taxon>
        <taxon>Magnoliopsida</taxon>
        <taxon>eudicotyledons</taxon>
        <taxon>Gunneridae</taxon>
        <taxon>Pentapetalae</taxon>
        <taxon>asterids</taxon>
        <taxon>lamiids</taxon>
        <taxon>Lamiales</taxon>
        <taxon>Orobanchaceae</taxon>
        <taxon>Pedicularideae</taxon>
        <taxon>Castillejinae</taxon>
        <taxon>Castilleja</taxon>
    </lineage>
</organism>
<evidence type="ECO:0000259" key="2">
    <source>
        <dbReference type="Pfam" id="PF03101"/>
    </source>
</evidence>
<comment type="caution">
    <text evidence="3">The sequence shown here is derived from an EMBL/GenBank/DDBJ whole genome shotgun (WGS) entry which is preliminary data.</text>
</comment>
<dbReference type="InterPro" id="IPR004330">
    <property type="entry name" value="FAR1_DNA_bnd_dom"/>
</dbReference>